<gene>
    <name evidence="8" type="ORF">A6E04_17290</name>
</gene>
<dbReference type="AlphaFoldDB" id="A0A1B9NV98"/>
<dbReference type="GO" id="GO:0005886">
    <property type="term" value="C:plasma membrane"/>
    <property type="evidence" value="ECO:0007669"/>
    <property type="project" value="UniProtKB-SubCell"/>
</dbReference>
<evidence type="ECO:0000256" key="1">
    <source>
        <dbReference type="ARBA" id="ARBA00004651"/>
    </source>
</evidence>
<evidence type="ECO:0000256" key="5">
    <source>
        <dbReference type="ARBA" id="ARBA00022989"/>
    </source>
</evidence>
<protein>
    <recommendedName>
        <fullName evidence="7">UPF0056 membrane protein</fullName>
    </recommendedName>
</protein>
<feature type="transmembrane region" description="Helical" evidence="7">
    <location>
        <begin position="109"/>
        <end position="128"/>
    </location>
</feature>
<dbReference type="RefSeq" id="WP_065611970.1">
    <property type="nucleotide sequence ID" value="NZ_CAWMPN010000025.1"/>
</dbReference>
<dbReference type="STRING" id="688.A6E04_17290"/>
<keyword evidence="5 7" id="KW-1133">Transmembrane helix</keyword>
<dbReference type="PANTHER" id="PTHR33508:SF10">
    <property type="entry name" value="UPF0056 INNER MEMBRANE PROTEIN YHGN"/>
    <property type="match status" value="1"/>
</dbReference>
<dbReference type="Proteomes" id="UP000093523">
    <property type="component" value="Unassembled WGS sequence"/>
</dbReference>
<evidence type="ECO:0000256" key="3">
    <source>
        <dbReference type="ARBA" id="ARBA00022475"/>
    </source>
</evidence>
<evidence type="ECO:0000256" key="7">
    <source>
        <dbReference type="RuleBase" id="RU362048"/>
    </source>
</evidence>
<comment type="similarity">
    <text evidence="2 7">Belongs to the UPF0056 (MarC) family.</text>
</comment>
<comment type="subcellular location">
    <subcellularLocation>
        <location evidence="1 7">Cell membrane</location>
        <topology evidence="1 7">Multi-pass membrane protein</topology>
    </subcellularLocation>
</comment>
<evidence type="ECO:0000256" key="2">
    <source>
        <dbReference type="ARBA" id="ARBA00009784"/>
    </source>
</evidence>
<evidence type="ECO:0000313" key="8">
    <source>
        <dbReference type="EMBL" id="OCH18429.1"/>
    </source>
</evidence>
<keyword evidence="6 7" id="KW-0472">Membrane</keyword>
<dbReference type="NCBIfam" id="NF008010">
    <property type="entry name" value="PRK10739.1"/>
    <property type="match status" value="1"/>
</dbReference>
<feature type="transmembrane region" description="Helical" evidence="7">
    <location>
        <begin position="6"/>
        <end position="27"/>
    </location>
</feature>
<dbReference type="Pfam" id="PF01914">
    <property type="entry name" value="MarC"/>
    <property type="match status" value="1"/>
</dbReference>
<proteinExistence type="inferred from homology"/>
<feature type="transmembrane region" description="Helical" evidence="7">
    <location>
        <begin position="134"/>
        <end position="154"/>
    </location>
</feature>
<feature type="transmembrane region" description="Helical" evidence="7">
    <location>
        <begin position="69"/>
        <end position="88"/>
    </location>
</feature>
<sequence>MDTFSAAVMLFLIMDPMGNLPVFTSILKHVEKKRRRIILIRELLIALSIMMAFLFMGEQILNFLSLKKEAVSISGAIILFLIGLKMIFPPEGGLGASLGAGDEPLIVPLAIPMIAGPSILATLLLLAHQEPNRMADWSLALLGAWAATTIILMFSDLFQRVVGEKGLAAIERLMGMLLLMISVQMFLDGIMSYFKYATTTIGM</sequence>
<reference evidence="8 9" key="1">
    <citation type="submission" date="2016-06" db="EMBL/GenBank/DDBJ databases">
        <authorList>
            <person name="Kjaerup R.B."/>
            <person name="Dalgaard T.S."/>
            <person name="Juul-Madsen H.R."/>
        </authorList>
    </citation>
    <scope>NUCLEOTIDE SEQUENCE [LARGE SCALE GENOMIC DNA]</scope>
    <source>
        <strain evidence="8 9">1S159</strain>
    </source>
</reference>
<name>A0A1B9NV98_ALILO</name>
<feature type="transmembrane region" description="Helical" evidence="7">
    <location>
        <begin position="175"/>
        <end position="194"/>
    </location>
</feature>
<dbReference type="EMBL" id="MAJU01000025">
    <property type="protein sequence ID" value="OCH18429.1"/>
    <property type="molecule type" value="Genomic_DNA"/>
</dbReference>
<feature type="transmembrane region" description="Helical" evidence="7">
    <location>
        <begin position="39"/>
        <end position="57"/>
    </location>
</feature>
<accession>A0A1B9NV98</accession>
<keyword evidence="3" id="KW-1003">Cell membrane</keyword>
<evidence type="ECO:0000256" key="6">
    <source>
        <dbReference type="ARBA" id="ARBA00023136"/>
    </source>
</evidence>
<evidence type="ECO:0000256" key="4">
    <source>
        <dbReference type="ARBA" id="ARBA00022692"/>
    </source>
</evidence>
<organism evidence="8 9">
    <name type="scientific">Aliivibrio logei</name>
    <name type="common">Vibrio logei</name>
    <dbReference type="NCBI Taxonomy" id="688"/>
    <lineage>
        <taxon>Bacteria</taxon>
        <taxon>Pseudomonadati</taxon>
        <taxon>Pseudomonadota</taxon>
        <taxon>Gammaproteobacteria</taxon>
        <taxon>Vibrionales</taxon>
        <taxon>Vibrionaceae</taxon>
        <taxon>Aliivibrio</taxon>
    </lineage>
</organism>
<keyword evidence="4 7" id="KW-0812">Transmembrane</keyword>
<dbReference type="OrthoDB" id="21094at2"/>
<evidence type="ECO:0000313" key="9">
    <source>
        <dbReference type="Proteomes" id="UP000093523"/>
    </source>
</evidence>
<dbReference type="PANTHER" id="PTHR33508">
    <property type="entry name" value="UPF0056 MEMBRANE PROTEIN YHCE"/>
    <property type="match status" value="1"/>
</dbReference>
<comment type="caution">
    <text evidence="8">The sequence shown here is derived from an EMBL/GenBank/DDBJ whole genome shotgun (WGS) entry which is preliminary data.</text>
</comment>
<dbReference type="InterPro" id="IPR002771">
    <property type="entry name" value="Multi_antbiot-R_MarC"/>
</dbReference>